<accession>A0A541B0F7</accession>
<evidence type="ECO:0000313" key="3">
    <source>
        <dbReference type="Proteomes" id="UP000316256"/>
    </source>
</evidence>
<evidence type="ECO:0000259" key="1">
    <source>
        <dbReference type="Pfam" id="PF13391"/>
    </source>
</evidence>
<keyword evidence="3" id="KW-1185">Reference proteome</keyword>
<keyword evidence="2" id="KW-0540">Nuclease</keyword>
<organism evidence="2 3">
    <name type="scientific">Rhodococcus spelaei</name>
    <dbReference type="NCBI Taxonomy" id="2546320"/>
    <lineage>
        <taxon>Bacteria</taxon>
        <taxon>Bacillati</taxon>
        <taxon>Actinomycetota</taxon>
        <taxon>Actinomycetes</taxon>
        <taxon>Mycobacteriales</taxon>
        <taxon>Nocardiaceae</taxon>
        <taxon>Rhodococcus</taxon>
    </lineage>
</organism>
<keyword evidence="2" id="KW-0255">Endonuclease</keyword>
<protein>
    <submittedName>
        <fullName evidence="2">HNH endonuclease</fullName>
    </submittedName>
</protein>
<feature type="domain" description="HNH nuclease" evidence="1">
    <location>
        <begin position="183"/>
        <end position="231"/>
    </location>
</feature>
<proteinExistence type="predicted"/>
<name>A0A541B0F7_9NOCA</name>
<dbReference type="RefSeq" id="WP_142102730.1">
    <property type="nucleotide sequence ID" value="NZ_VIGH01000010.1"/>
</dbReference>
<dbReference type="Proteomes" id="UP000316256">
    <property type="component" value="Unassembled WGS sequence"/>
</dbReference>
<dbReference type="Pfam" id="PF13391">
    <property type="entry name" value="HNH_2"/>
    <property type="match status" value="1"/>
</dbReference>
<gene>
    <name evidence="2" type="ORF">FK531_20395</name>
</gene>
<dbReference type="AlphaFoldDB" id="A0A541B0F7"/>
<sequence length="281" mass="32029">MTSWVVKIGKETPEHWGFARDDRLWDVRRPGFFGRIEPGDDVYFWLAKTGLVSWVRATTSLYPIGPHSRPARWVDNHLGQYTHRFEFEVISDDVPHLAVWEELRTAGGKKYAAQSPANEITEPNAELFLRAQFGKQSDVAFVDVPVSYTPGADMRERAERQITLRRGQARFRNRLIIAYAGKCAVTGSTVTSVLEAAHIDRYYGDHTNHVTNRLLLRSDIHTLFDLRLLTVSDATTVLLAPWLRNSEYKPLHGKTLQLPDSSTAHPDTHALARHRESCEWA</sequence>
<dbReference type="InterPro" id="IPR003615">
    <property type="entry name" value="HNH_nuc"/>
</dbReference>
<keyword evidence="2" id="KW-0378">Hydrolase</keyword>
<dbReference type="GO" id="GO:0004519">
    <property type="term" value="F:endonuclease activity"/>
    <property type="evidence" value="ECO:0007669"/>
    <property type="project" value="UniProtKB-KW"/>
</dbReference>
<dbReference type="EMBL" id="VIGH01000010">
    <property type="protein sequence ID" value="TQF65790.1"/>
    <property type="molecule type" value="Genomic_DNA"/>
</dbReference>
<evidence type="ECO:0000313" key="2">
    <source>
        <dbReference type="EMBL" id="TQF65790.1"/>
    </source>
</evidence>
<comment type="caution">
    <text evidence="2">The sequence shown here is derived from an EMBL/GenBank/DDBJ whole genome shotgun (WGS) entry which is preliminary data.</text>
</comment>
<dbReference type="OrthoDB" id="4464809at2"/>
<reference evidence="2 3" key="1">
    <citation type="submission" date="2019-06" db="EMBL/GenBank/DDBJ databases">
        <title>Rhodococcus spaelei sp. nov., isolated from a cave.</title>
        <authorList>
            <person name="Lee S.D."/>
        </authorList>
    </citation>
    <scope>NUCLEOTIDE SEQUENCE [LARGE SCALE GENOMIC DNA]</scope>
    <source>
        <strain evidence="2 3">C9-5</strain>
    </source>
</reference>